<feature type="transmembrane region" description="Helical" evidence="1">
    <location>
        <begin position="73"/>
        <end position="97"/>
    </location>
</feature>
<evidence type="ECO:0000313" key="3">
    <source>
        <dbReference type="EMBL" id="TCO75833.1"/>
    </source>
</evidence>
<proteinExistence type="predicted"/>
<dbReference type="PANTHER" id="PTHR43833:SF11">
    <property type="entry name" value="VOLTAGE-GATED POTASSIUM CHANNEL KCH"/>
    <property type="match status" value="1"/>
</dbReference>
<evidence type="ECO:0000256" key="1">
    <source>
        <dbReference type="SAM" id="Phobius"/>
    </source>
</evidence>
<keyword evidence="4" id="KW-1185">Reference proteome</keyword>
<dbReference type="InterPro" id="IPR036291">
    <property type="entry name" value="NAD(P)-bd_dom_sf"/>
</dbReference>
<feature type="domain" description="RCK N-terminal" evidence="2">
    <location>
        <begin position="111"/>
        <end position="224"/>
    </location>
</feature>
<dbReference type="InterPro" id="IPR003148">
    <property type="entry name" value="RCK_N"/>
</dbReference>
<evidence type="ECO:0000313" key="4">
    <source>
        <dbReference type="Proteomes" id="UP000294980"/>
    </source>
</evidence>
<dbReference type="RefSeq" id="WP_117316079.1">
    <property type="nucleotide sequence ID" value="NZ_QQSW01000005.1"/>
</dbReference>
<dbReference type="Gene3D" id="3.40.50.720">
    <property type="entry name" value="NAD(P)-binding Rossmann-like Domain"/>
    <property type="match status" value="2"/>
</dbReference>
<dbReference type="AlphaFoldDB" id="A0A4R2KQ36"/>
<dbReference type="EMBL" id="SLWX01000006">
    <property type="protein sequence ID" value="TCO75833.1"/>
    <property type="molecule type" value="Genomic_DNA"/>
</dbReference>
<keyword evidence="1" id="KW-0812">Transmembrane</keyword>
<feature type="domain" description="RCK N-terminal" evidence="2">
    <location>
        <begin position="263"/>
        <end position="380"/>
    </location>
</feature>
<name>A0A4R2KQ36_9GAMM</name>
<keyword evidence="1" id="KW-0472">Membrane</keyword>
<dbReference type="OrthoDB" id="6377424at2"/>
<sequence length="411" mass="46117">MTSGIKFSWRTLAALLFFASGIIAFATGASVTERPDVTHAGLLAQAYYSLSLFVVGGVELGTPEGGPALSRALLWLAYFGSPILAATTLIDVLLRVLSPHNLHMRRLRHHIVVIGTGELAMSYLRVLRQRDRSVPVIIVSRQEPEASIADELRETYDAIVITGDITHEFCLKQLRVKRARRIVLLSDNSLRSYEAASIMQRMVPGIGKRIVMHCANLRFMRAMQHTDVAKRCEIFNSYHLAASGLVREHLMQRFLDTSGRDIVVLSGFGRFGQTIIEQLQAHALRELETVAIIERDAVRRVLVAEEQMTFSSGYRREVLEGDISHPAVWQRLRDAVHISGDARNVVFILGTGNEEDNLRTAIWLRRGYPNAMIIARSSKASLFAEEVGKEHNIITVSIHELVERNIPEHWV</sequence>
<keyword evidence="1" id="KW-1133">Transmembrane helix</keyword>
<comment type="caution">
    <text evidence="3">The sequence shown here is derived from an EMBL/GenBank/DDBJ whole genome shotgun (WGS) entry which is preliminary data.</text>
</comment>
<organism evidence="3 4">
    <name type="scientific">Chromatocurvus halotolerans</name>
    <dbReference type="NCBI Taxonomy" id="1132028"/>
    <lineage>
        <taxon>Bacteria</taxon>
        <taxon>Pseudomonadati</taxon>
        <taxon>Pseudomonadota</taxon>
        <taxon>Gammaproteobacteria</taxon>
        <taxon>Cellvibrionales</taxon>
        <taxon>Halieaceae</taxon>
        <taxon>Chromatocurvus</taxon>
    </lineage>
</organism>
<evidence type="ECO:0000259" key="2">
    <source>
        <dbReference type="Pfam" id="PF02254"/>
    </source>
</evidence>
<dbReference type="SUPFAM" id="SSF51735">
    <property type="entry name" value="NAD(P)-binding Rossmann-fold domains"/>
    <property type="match status" value="2"/>
</dbReference>
<accession>A0A4R2KQ36</accession>
<reference evidence="3 4" key="1">
    <citation type="submission" date="2019-03" db="EMBL/GenBank/DDBJ databases">
        <title>Genomic Encyclopedia of Type Strains, Phase IV (KMG-IV): sequencing the most valuable type-strain genomes for metagenomic binning, comparative biology and taxonomic classification.</title>
        <authorList>
            <person name="Goeker M."/>
        </authorList>
    </citation>
    <scope>NUCLEOTIDE SEQUENCE [LARGE SCALE GENOMIC DNA]</scope>
    <source>
        <strain evidence="3 4">DSM 23344</strain>
    </source>
</reference>
<dbReference type="GO" id="GO:0006813">
    <property type="term" value="P:potassium ion transport"/>
    <property type="evidence" value="ECO:0007669"/>
    <property type="project" value="InterPro"/>
</dbReference>
<gene>
    <name evidence="3" type="ORF">EV688_10623</name>
</gene>
<dbReference type="Proteomes" id="UP000294980">
    <property type="component" value="Unassembled WGS sequence"/>
</dbReference>
<dbReference type="InterPro" id="IPR050721">
    <property type="entry name" value="Trk_Ktr_HKT_K-transport"/>
</dbReference>
<feature type="transmembrane region" description="Helical" evidence="1">
    <location>
        <begin position="44"/>
        <end position="61"/>
    </location>
</feature>
<dbReference type="PANTHER" id="PTHR43833">
    <property type="entry name" value="POTASSIUM CHANNEL PROTEIN 2-RELATED-RELATED"/>
    <property type="match status" value="1"/>
</dbReference>
<protein>
    <submittedName>
        <fullName evidence="3">TrkA family protein</fullName>
    </submittedName>
</protein>
<dbReference type="Pfam" id="PF02254">
    <property type="entry name" value="TrkA_N"/>
    <property type="match status" value="2"/>
</dbReference>